<dbReference type="EMBL" id="SJPX01000001">
    <property type="protein sequence ID" value="TWU57537.1"/>
    <property type="molecule type" value="Genomic_DNA"/>
</dbReference>
<gene>
    <name evidence="2" type="ORF">Poly59_04440</name>
</gene>
<evidence type="ECO:0000313" key="2">
    <source>
        <dbReference type="EMBL" id="TWU57537.1"/>
    </source>
</evidence>
<protein>
    <submittedName>
        <fullName evidence="2">Uncharacterized protein</fullName>
    </submittedName>
</protein>
<dbReference type="RefSeq" id="WP_146532425.1">
    <property type="nucleotide sequence ID" value="NZ_SJPX01000001.1"/>
</dbReference>
<dbReference type="Proteomes" id="UP000317977">
    <property type="component" value="Unassembled WGS sequence"/>
</dbReference>
<keyword evidence="3" id="KW-1185">Reference proteome</keyword>
<organism evidence="2 3">
    <name type="scientific">Rubripirellula reticaptiva</name>
    <dbReference type="NCBI Taxonomy" id="2528013"/>
    <lineage>
        <taxon>Bacteria</taxon>
        <taxon>Pseudomonadati</taxon>
        <taxon>Planctomycetota</taxon>
        <taxon>Planctomycetia</taxon>
        <taxon>Pirellulales</taxon>
        <taxon>Pirellulaceae</taxon>
        <taxon>Rubripirellula</taxon>
    </lineage>
</organism>
<proteinExistence type="predicted"/>
<evidence type="ECO:0000256" key="1">
    <source>
        <dbReference type="SAM" id="MobiDB-lite"/>
    </source>
</evidence>
<name>A0A5C6FAK0_9BACT</name>
<dbReference type="AlphaFoldDB" id="A0A5C6FAK0"/>
<feature type="region of interest" description="Disordered" evidence="1">
    <location>
        <begin position="90"/>
        <end position="112"/>
    </location>
</feature>
<dbReference type="OrthoDB" id="284171at2"/>
<accession>A0A5C6FAK0</accession>
<comment type="caution">
    <text evidence="2">The sequence shown here is derived from an EMBL/GenBank/DDBJ whole genome shotgun (WGS) entry which is preliminary data.</text>
</comment>
<reference evidence="2 3" key="1">
    <citation type="submission" date="2019-02" db="EMBL/GenBank/DDBJ databases">
        <title>Deep-cultivation of Planctomycetes and their phenomic and genomic characterization uncovers novel biology.</title>
        <authorList>
            <person name="Wiegand S."/>
            <person name="Jogler M."/>
            <person name="Boedeker C."/>
            <person name="Pinto D."/>
            <person name="Vollmers J."/>
            <person name="Rivas-Marin E."/>
            <person name="Kohn T."/>
            <person name="Peeters S.H."/>
            <person name="Heuer A."/>
            <person name="Rast P."/>
            <person name="Oberbeckmann S."/>
            <person name="Bunk B."/>
            <person name="Jeske O."/>
            <person name="Meyerdierks A."/>
            <person name="Storesund J.E."/>
            <person name="Kallscheuer N."/>
            <person name="Luecker S."/>
            <person name="Lage O.M."/>
            <person name="Pohl T."/>
            <person name="Merkel B.J."/>
            <person name="Hornburger P."/>
            <person name="Mueller R.-W."/>
            <person name="Bruemmer F."/>
            <person name="Labrenz M."/>
            <person name="Spormann A.M."/>
            <person name="Op Den Camp H."/>
            <person name="Overmann J."/>
            <person name="Amann R."/>
            <person name="Jetten M.S.M."/>
            <person name="Mascher T."/>
            <person name="Medema M.H."/>
            <person name="Devos D.P."/>
            <person name="Kaster A.-K."/>
            <person name="Ovreas L."/>
            <person name="Rohde M."/>
            <person name="Galperin M.Y."/>
            <person name="Jogler C."/>
        </authorList>
    </citation>
    <scope>NUCLEOTIDE SEQUENCE [LARGE SCALE GENOMIC DNA]</scope>
    <source>
        <strain evidence="2 3">Poly59</strain>
    </source>
</reference>
<evidence type="ECO:0000313" key="3">
    <source>
        <dbReference type="Proteomes" id="UP000317977"/>
    </source>
</evidence>
<sequence>MANPNRIPNKFKPWIAVRKKFGLSHTHVQMAREMGMDVKRIRQPAKPDPNMPGRLPLNKYIEKLYFDRFGKTEPDDVKSMEDLAAEHMARREAKKAAKENVAEPVKRVSEEE</sequence>